<keyword evidence="2" id="KW-0479">Metal-binding</keyword>
<dbReference type="GO" id="GO:0051536">
    <property type="term" value="F:iron-sulfur cluster binding"/>
    <property type="evidence" value="ECO:0007669"/>
    <property type="project" value="UniProtKB-KW"/>
</dbReference>
<sequence length="368" mass="42485">MAHVRKQQICFFLTTKCNLKCEYCYTLRGIDLKEEDRILNFEFSKRAINDFFRDHASREIRFYGAGEPTLEFELMKKIREYAYSKAGDKLKVELQTNGFFSENTARWIEDNVNILWISADGPPEVQNFQRPTKEGKASSEIVERNIRLFAKQKHMEVGVRTTTTPLTIHKQIKVIKYFYDLGVRYINTHPACAPVSGSSNGIFQWNPMEFAKNFLEAHNEAKKLGVFYNSLYIVNFDEKTRYACRSCIPYPHLTTDGYVSCCDFAQFGPEYSQGPLQQLIYGKYIPEEDRIIYDEDKIYKIRSRCAENLEKGPCKGCEFIYHCAGGCVGQVVNETGDLLGIHEKNCKITKYLAERLPLATTLHPVLHS</sequence>
<dbReference type="Proteomes" id="UP000176479">
    <property type="component" value="Unassembled WGS sequence"/>
</dbReference>
<dbReference type="PANTHER" id="PTHR43273">
    <property type="entry name" value="ANAEROBIC SULFATASE-MATURATING ENZYME HOMOLOG ASLB-RELATED"/>
    <property type="match status" value="1"/>
</dbReference>
<feature type="domain" description="Radical SAM core" evidence="5">
    <location>
        <begin position="13"/>
        <end position="153"/>
    </location>
</feature>
<dbReference type="CDD" id="cd01335">
    <property type="entry name" value="Radical_SAM"/>
    <property type="match status" value="1"/>
</dbReference>
<evidence type="ECO:0000259" key="5">
    <source>
        <dbReference type="Pfam" id="PF04055"/>
    </source>
</evidence>
<dbReference type="EMBL" id="MFVK01000019">
    <property type="protein sequence ID" value="OGI99533.1"/>
    <property type="molecule type" value="Genomic_DNA"/>
</dbReference>
<organism evidence="6 7">
    <name type="scientific">Candidatus Nomurabacteria bacterium RIFCSPLOWO2_02_FULL_40_10</name>
    <dbReference type="NCBI Taxonomy" id="1801786"/>
    <lineage>
        <taxon>Bacteria</taxon>
        <taxon>Candidatus Nomuraibacteriota</taxon>
    </lineage>
</organism>
<protein>
    <recommendedName>
        <fullName evidence="5">Radical SAM core domain-containing protein</fullName>
    </recommendedName>
</protein>
<dbReference type="AlphaFoldDB" id="A0A1F6XZK8"/>
<dbReference type="SUPFAM" id="SSF102114">
    <property type="entry name" value="Radical SAM enzymes"/>
    <property type="match status" value="1"/>
</dbReference>
<dbReference type="GO" id="GO:0016491">
    <property type="term" value="F:oxidoreductase activity"/>
    <property type="evidence" value="ECO:0007669"/>
    <property type="project" value="InterPro"/>
</dbReference>
<comment type="caution">
    <text evidence="6">The sequence shown here is derived from an EMBL/GenBank/DDBJ whole genome shotgun (WGS) entry which is preliminary data.</text>
</comment>
<proteinExistence type="predicted"/>
<dbReference type="SFLD" id="SFLDG01384">
    <property type="entry name" value="thioether_bond_formation_requi"/>
    <property type="match status" value="1"/>
</dbReference>
<name>A0A1F6XZK8_9BACT</name>
<dbReference type="SFLD" id="SFLDG01386">
    <property type="entry name" value="main_SPASM_domain-containing"/>
    <property type="match status" value="1"/>
</dbReference>
<keyword evidence="3" id="KW-0408">Iron</keyword>
<dbReference type="SFLD" id="SFLDS00029">
    <property type="entry name" value="Radical_SAM"/>
    <property type="match status" value="1"/>
</dbReference>
<evidence type="ECO:0000256" key="4">
    <source>
        <dbReference type="ARBA" id="ARBA00023014"/>
    </source>
</evidence>
<keyword evidence="1" id="KW-0949">S-adenosyl-L-methionine</keyword>
<evidence type="ECO:0000313" key="7">
    <source>
        <dbReference type="Proteomes" id="UP000176479"/>
    </source>
</evidence>
<dbReference type="InterPro" id="IPR007197">
    <property type="entry name" value="rSAM"/>
</dbReference>
<accession>A0A1F6XZK8</accession>
<dbReference type="InterPro" id="IPR013785">
    <property type="entry name" value="Aldolase_TIM"/>
</dbReference>
<dbReference type="Pfam" id="PF04055">
    <property type="entry name" value="Radical_SAM"/>
    <property type="match status" value="1"/>
</dbReference>
<dbReference type="Gene3D" id="3.20.20.70">
    <property type="entry name" value="Aldolase class I"/>
    <property type="match status" value="1"/>
</dbReference>
<evidence type="ECO:0000256" key="1">
    <source>
        <dbReference type="ARBA" id="ARBA00022691"/>
    </source>
</evidence>
<reference evidence="6 7" key="1">
    <citation type="journal article" date="2016" name="Nat. Commun.">
        <title>Thousands of microbial genomes shed light on interconnected biogeochemical processes in an aquifer system.</title>
        <authorList>
            <person name="Anantharaman K."/>
            <person name="Brown C.T."/>
            <person name="Hug L.A."/>
            <person name="Sharon I."/>
            <person name="Castelle C.J."/>
            <person name="Probst A.J."/>
            <person name="Thomas B.C."/>
            <person name="Singh A."/>
            <person name="Wilkins M.J."/>
            <person name="Karaoz U."/>
            <person name="Brodie E.L."/>
            <person name="Williams K.H."/>
            <person name="Hubbard S.S."/>
            <person name="Banfield J.F."/>
        </authorList>
    </citation>
    <scope>NUCLEOTIDE SEQUENCE [LARGE SCALE GENOMIC DNA]</scope>
</reference>
<dbReference type="InterPro" id="IPR023867">
    <property type="entry name" value="Sulphatase_maturase_rSAM"/>
</dbReference>
<evidence type="ECO:0000256" key="3">
    <source>
        <dbReference type="ARBA" id="ARBA00023004"/>
    </source>
</evidence>
<dbReference type="InterPro" id="IPR058240">
    <property type="entry name" value="rSAM_sf"/>
</dbReference>
<keyword evidence="4" id="KW-0411">Iron-sulfur</keyword>
<evidence type="ECO:0000313" key="6">
    <source>
        <dbReference type="EMBL" id="OGI99533.1"/>
    </source>
</evidence>
<gene>
    <name evidence="6" type="ORF">A3H53_00025</name>
</gene>
<dbReference type="PANTHER" id="PTHR43273:SF8">
    <property type="entry name" value="RADICAL SAM DOMAIN PROTEIN"/>
    <property type="match status" value="1"/>
</dbReference>
<dbReference type="GO" id="GO:0046872">
    <property type="term" value="F:metal ion binding"/>
    <property type="evidence" value="ECO:0007669"/>
    <property type="project" value="UniProtKB-KW"/>
</dbReference>
<evidence type="ECO:0000256" key="2">
    <source>
        <dbReference type="ARBA" id="ARBA00022723"/>
    </source>
</evidence>
<dbReference type="SFLD" id="SFLDG01067">
    <property type="entry name" value="SPASM/twitch_domain_containing"/>
    <property type="match status" value="1"/>
</dbReference>